<dbReference type="PROSITE" id="PS50297">
    <property type="entry name" value="ANK_REP_REGION"/>
    <property type="match status" value="5"/>
</dbReference>
<comment type="caution">
    <text evidence="5">The sequence shown here is derived from an EMBL/GenBank/DDBJ whole genome shotgun (WGS) entry which is preliminary data.</text>
</comment>
<dbReference type="Gene3D" id="1.25.40.20">
    <property type="entry name" value="Ankyrin repeat-containing domain"/>
    <property type="match status" value="3"/>
</dbReference>
<feature type="repeat" description="ANK" evidence="3">
    <location>
        <begin position="479"/>
        <end position="511"/>
    </location>
</feature>
<dbReference type="AlphaFoldDB" id="A0A8K1C5S4"/>
<feature type="compositionally biased region" description="Basic residues" evidence="4">
    <location>
        <begin position="552"/>
        <end position="564"/>
    </location>
</feature>
<name>A0A8K1C5S4_PYTOL</name>
<sequence>MEDEAKMLSMEERLQRMLTQPQRRNRGQVPMHEVEAAWQYQRTYVPQFTELDSNAITDCSETLQRLRDEKREARDRRDMTWEDHLATEVRDEITRAATTKAKRLAQETAMLSQIKTDMDKWNMAVDLNLCEYLTATLGVLAADIRCEYLLGRIGAGQTPLHRAVKGRKAAMLSLLLSMGADMTIKDDSGKTAMHLAVEAGAFELFLVLAASLTPDQRNLLTQFDNGGFSLLHAAATSGNVEMVRAVIDAMDPLKVPVLLNQQTQKEKLTPLHLAARLGHDQCLRFLLRTPGTRANLRTTNGSNALHLSLEQTFNIDTLVQIFLECTPSQGENEEDAFQAVDAVSGCNCLHLAILKNYRNVSLALIRSRRIELNTATRDGAWTPLHLAVMTEEIAIVRELLEHGAMVDMVDQDGQTPLLQACLGGQLDVVQLLLSSGANPAHQNKQAHSALHYLAAFCRDRPMLVDLIGRGADVNAKSLKLNTPLHFAAMNGNEVATEVLMTHGANVSAINEDKHTVVYLAKKWRHRAVEDLVKPPEEQAATPDSRPGTAASRSHHQTRNSHHPTRRETGMGSHSPSPGSSSIRSRTPLTTRSDDSDACSLYSFDDEEILAPSTPWPGRVLGEESNNGRNSIQPARSFAELCLRFDRREAVNGANSDKYPLKPLLHAQTKPQHRIAMQVAREIVDSTMRKQEFTRFTRRLLTSPVHIPWEMTVPLSGSLLHSSTSDSDLQRRLKPSIRTNIGLLRDHLTHAQELNWPRYANQRVFRKDPLLP</sequence>
<feature type="repeat" description="ANK" evidence="3">
    <location>
        <begin position="155"/>
        <end position="187"/>
    </location>
</feature>
<feature type="repeat" description="ANK" evidence="3">
    <location>
        <begin position="266"/>
        <end position="288"/>
    </location>
</feature>
<evidence type="ECO:0000256" key="2">
    <source>
        <dbReference type="ARBA" id="ARBA00023043"/>
    </source>
</evidence>
<evidence type="ECO:0000256" key="3">
    <source>
        <dbReference type="PROSITE-ProRule" id="PRU00023"/>
    </source>
</evidence>
<feature type="repeat" description="ANK" evidence="3">
    <location>
        <begin position="379"/>
        <end position="411"/>
    </location>
</feature>
<dbReference type="Proteomes" id="UP000794436">
    <property type="component" value="Unassembled WGS sequence"/>
</dbReference>
<accession>A0A8K1C5S4</accession>
<dbReference type="SMART" id="SM00248">
    <property type="entry name" value="ANK"/>
    <property type="match status" value="9"/>
</dbReference>
<evidence type="ECO:0000256" key="1">
    <source>
        <dbReference type="ARBA" id="ARBA00022737"/>
    </source>
</evidence>
<dbReference type="InterPro" id="IPR002110">
    <property type="entry name" value="Ankyrin_rpt"/>
</dbReference>
<evidence type="ECO:0000313" key="6">
    <source>
        <dbReference type="Proteomes" id="UP000794436"/>
    </source>
</evidence>
<feature type="compositionally biased region" description="Low complexity" evidence="4">
    <location>
        <begin position="571"/>
        <end position="585"/>
    </location>
</feature>
<feature type="region of interest" description="Disordered" evidence="4">
    <location>
        <begin position="531"/>
        <end position="597"/>
    </location>
</feature>
<dbReference type="PANTHER" id="PTHR24198">
    <property type="entry name" value="ANKYRIN REPEAT AND PROTEIN KINASE DOMAIN-CONTAINING PROTEIN"/>
    <property type="match status" value="1"/>
</dbReference>
<evidence type="ECO:0000256" key="4">
    <source>
        <dbReference type="SAM" id="MobiDB-lite"/>
    </source>
</evidence>
<dbReference type="InterPro" id="IPR036770">
    <property type="entry name" value="Ankyrin_rpt-contain_sf"/>
</dbReference>
<reference evidence="5" key="1">
    <citation type="submission" date="2019-03" db="EMBL/GenBank/DDBJ databases">
        <title>Long read genome sequence of the mycoparasitic Pythium oligandrum ATCC 38472 isolated from sugarbeet rhizosphere.</title>
        <authorList>
            <person name="Gaulin E."/>
        </authorList>
    </citation>
    <scope>NUCLEOTIDE SEQUENCE</scope>
    <source>
        <strain evidence="5">ATCC 38472_TT</strain>
    </source>
</reference>
<feature type="repeat" description="ANK" evidence="3">
    <location>
        <begin position="412"/>
        <end position="444"/>
    </location>
</feature>
<keyword evidence="6" id="KW-1185">Reference proteome</keyword>
<evidence type="ECO:0000313" key="5">
    <source>
        <dbReference type="EMBL" id="TMW56974.1"/>
    </source>
</evidence>
<dbReference type="PANTHER" id="PTHR24198:SF165">
    <property type="entry name" value="ANKYRIN REPEAT-CONTAINING PROTEIN-RELATED"/>
    <property type="match status" value="1"/>
</dbReference>
<organism evidence="5 6">
    <name type="scientific">Pythium oligandrum</name>
    <name type="common">Mycoparasitic fungus</name>
    <dbReference type="NCBI Taxonomy" id="41045"/>
    <lineage>
        <taxon>Eukaryota</taxon>
        <taxon>Sar</taxon>
        <taxon>Stramenopiles</taxon>
        <taxon>Oomycota</taxon>
        <taxon>Peronosporomycetes</taxon>
        <taxon>Pythiales</taxon>
        <taxon>Pythiaceae</taxon>
        <taxon>Pythium</taxon>
    </lineage>
</organism>
<dbReference type="SUPFAM" id="SSF48403">
    <property type="entry name" value="Ankyrin repeat"/>
    <property type="match status" value="1"/>
</dbReference>
<gene>
    <name evidence="5" type="ORF">Poli38472_002899</name>
</gene>
<keyword evidence="2 3" id="KW-0040">ANK repeat</keyword>
<dbReference type="Pfam" id="PF12796">
    <property type="entry name" value="Ank_2"/>
    <property type="match status" value="4"/>
</dbReference>
<dbReference type="PROSITE" id="PS50088">
    <property type="entry name" value="ANK_REPEAT"/>
    <property type="match status" value="5"/>
</dbReference>
<protein>
    <submittedName>
        <fullName evidence="5">Uncharacterized protein</fullName>
    </submittedName>
</protein>
<keyword evidence="1" id="KW-0677">Repeat</keyword>
<dbReference type="EMBL" id="SPLM01000144">
    <property type="protein sequence ID" value="TMW56974.1"/>
    <property type="molecule type" value="Genomic_DNA"/>
</dbReference>
<dbReference type="OrthoDB" id="194358at2759"/>
<proteinExistence type="predicted"/>